<protein>
    <recommendedName>
        <fullName evidence="3">Outer membrane protein beta-barrel domain-containing protein</fullName>
    </recommendedName>
</protein>
<comment type="caution">
    <text evidence="1">The sequence shown here is derived from an EMBL/GenBank/DDBJ whole genome shotgun (WGS) entry which is preliminary data.</text>
</comment>
<evidence type="ECO:0008006" key="3">
    <source>
        <dbReference type="Google" id="ProtNLM"/>
    </source>
</evidence>
<sequence length="245" mass="26716">MKQLLLLSCSAGVLSGCAVTLAPHTPYIPVIRDKGQTELAVATGVNGSELKGGYQLTDKLLVHAALLDFGQSRRTNKFRSADLGLGYYYNSPNGFWRLGMHGGAAYGGGTSNGSEEFENLSPTPGSHYKVRYTYGYLQPTIIHLQGNQVWGVGLRVARAYYHRFAQLRADTLGGPLATVNYQGRQAAFVQLAFQYSYQVMPWLSASTSFGVQGFLNKPQAIGDMNPFIGQVGLHFTINKRSITQP</sequence>
<dbReference type="Proteomes" id="UP000597617">
    <property type="component" value="Unassembled WGS sequence"/>
</dbReference>
<gene>
    <name evidence="1" type="ORF">I2I05_03235</name>
</gene>
<accession>A0ABS0IDG2</accession>
<name>A0ABS0IDG2_9BACT</name>
<dbReference type="EMBL" id="JADQDQ010000001">
    <property type="protein sequence ID" value="MBF9236400.1"/>
    <property type="molecule type" value="Genomic_DNA"/>
</dbReference>
<evidence type="ECO:0000313" key="2">
    <source>
        <dbReference type="Proteomes" id="UP000597617"/>
    </source>
</evidence>
<keyword evidence="2" id="KW-1185">Reference proteome</keyword>
<dbReference type="PROSITE" id="PS51257">
    <property type="entry name" value="PROKAR_LIPOPROTEIN"/>
    <property type="match status" value="1"/>
</dbReference>
<reference evidence="1 2" key="1">
    <citation type="submission" date="2020-11" db="EMBL/GenBank/DDBJ databases">
        <authorList>
            <person name="Kim M.K."/>
        </authorList>
    </citation>
    <scope>NUCLEOTIDE SEQUENCE [LARGE SCALE GENOMIC DNA]</scope>
    <source>
        <strain evidence="1 2">BT683</strain>
    </source>
</reference>
<organism evidence="1 2">
    <name type="scientific">Hymenobacter jeongseonensis</name>
    <dbReference type="NCBI Taxonomy" id="2791027"/>
    <lineage>
        <taxon>Bacteria</taxon>
        <taxon>Pseudomonadati</taxon>
        <taxon>Bacteroidota</taxon>
        <taxon>Cytophagia</taxon>
        <taxon>Cytophagales</taxon>
        <taxon>Hymenobacteraceae</taxon>
        <taxon>Hymenobacter</taxon>
    </lineage>
</organism>
<dbReference type="RefSeq" id="WP_196280746.1">
    <property type="nucleotide sequence ID" value="NZ_JADQDQ010000001.1"/>
</dbReference>
<evidence type="ECO:0000313" key="1">
    <source>
        <dbReference type="EMBL" id="MBF9236400.1"/>
    </source>
</evidence>
<proteinExistence type="predicted"/>